<protein>
    <submittedName>
        <fullName evidence="6">Putative acetyltransferase</fullName>
    </submittedName>
</protein>
<dbReference type="EMBL" id="QUNO01000010">
    <property type="protein sequence ID" value="REH42768.1"/>
    <property type="molecule type" value="Genomic_DNA"/>
</dbReference>
<keyword evidence="3 4" id="KW-0012">Acyltransferase</keyword>
<feature type="binding site" evidence="4">
    <location>
        <begin position="120"/>
        <end position="121"/>
    </location>
    <ligand>
        <name>acetyl-CoA</name>
        <dbReference type="ChEBI" id="CHEBI:57288"/>
    </ligand>
</feature>
<dbReference type="PANTHER" id="PTHR37817:SF1">
    <property type="entry name" value="N-ACETYLTRANSFERASE EIS"/>
    <property type="match status" value="1"/>
</dbReference>
<feature type="active site" description="Proton donor" evidence="4">
    <location>
        <position position="125"/>
    </location>
</feature>
<dbReference type="Proteomes" id="UP000256269">
    <property type="component" value="Unassembled WGS sequence"/>
</dbReference>
<dbReference type="SUPFAM" id="SSF55718">
    <property type="entry name" value="SCP-like"/>
    <property type="match status" value="1"/>
</dbReference>
<dbReference type="Gene3D" id="3.40.630.30">
    <property type="match status" value="2"/>
</dbReference>
<evidence type="ECO:0000256" key="1">
    <source>
        <dbReference type="ARBA" id="ARBA00009213"/>
    </source>
</evidence>
<evidence type="ECO:0000313" key="7">
    <source>
        <dbReference type="Proteomes" id="UP000256269"/>
    </source>
</evidence>
<accession>A0A3E0HD53</accession>
<dbReference type="AlphaFoldDB" id="A0A3E0HD53"/>
<sequence>MSASPLVARTLTAEEIPALCTVVSRAFQHDATPERNEVVRQLMEPGRTHGVFDGDELIGGGTMLARRMTLPGTGPHPVAAVSMVGVAPDHHRRGALTALMKAQLHSQHGTGDAFAALYASEGTIYGRFGYGLAGNRATYQLPRGAEFHSTVDVSDARIREVDRETALPLMHHLHGKVAPNRVGWLDRSKSAWEDFLYEDENELRRDGITRYRYAIHPDGYAAYNVKAQWGTRKPENPVYVREVLATTPQAYAALWQYVLNLDLTASVSADAAVDDPIVHMVKDAIDGSRQVGDGVWVRIIDVDRALAQRTYAAPIDVVLAVEDTFCPWNAGSWRLVAEADGPATVTRTGAEPDLALGAAELGAIFLGGPTVLHLVAAQRIRELTPGTARAASRAFAADHQPHCPEIF</sequence>
<evidence type="ECO:0000256" key="2">
    <source>
        <dbReference type="ARBA" id="ARBA00022679"/>
    </source>
</evidence>
<comment type="similarity">
    <text evidence="1 4">Belongs to the acetyltransferase Eis family.</text>
</comment>
<dbReference type="PROSITE" id="PS51186">
    <property type="entry name" value="GNAT"/>
    <property type="match status" value="1"/>
</dbReference>
<dbReference type="SUPFAM" id="SSF55729">
    <property type="entry name" value="Acyl-CoA N-acyltransferases (Nat)"/>
    <property type="match status" value="1"/>
</dbReference>
<dbReference type="PANTHER" id="PTHR37817">
    <property type="entry name" value="N-ACETYLTRANSFERASE EIS"/>
    <property type="match status" value="1"/>
</dbReference>
<dbReference type="Pfam" id="PF17668">
    <property type="entry name" value="Acetyltransf_17"/>
    <property type="match status" value="1"/>
</dbReference>
<dbReference type="GO" id="GO:0030649">
    <property type="term" value="P:aminoglycoside antibiotic catabolic process"/>
    <property type="evidence" value="ECO:0007669"/>
    <property type="project" value="TreeGrafter"/>
</dbReference>
<dbReference type="OrthoDB" id="8399956at2"/>
<comment type="subunit">
    <text evidence="4">Homohexamer; trimer of dimers.</text>
</comment>
<feature type="binding site" evidence="4">
    <location>
        <begin position="92"/>
        <end position="97"/>
    </location>
    <ligand>
        <name>acetyl-CoA</name>
        <dbReference type="ChEBI" id="CHEBI:57288"/>
    </ligand>
</feature>
<evidence type="ECO:0000313" key="6">
    <source>
        <dbReference type="EMBL" id="REH42768.1"/>
    </source>
</evidence>
<dbReference type="InterPro" id="IPR000182">
    <property type="entry name" value="GNAT_dom"/>
</dbReference>
<dbReference type="NCBIfam" id="NF002367">
    <property type="entry name" value="PRK01346.1-4"/>
    <property type="match status" value="1"/>
</dbReference>
<gene>
    <name evidence="6" type="ORF">BCF44_110267</name>
</gene>
<evidence type="ECO:0000256" key="3">
    <source>
        <dbReference type="ARBA" id="ARBA00023315"/>
    </source>
</evidence>
<dbReference type="Pfam" id="PF13527">
    <property type="entry name" value="Acetyltransf_9"/>
    <property type="match status" value="1"/>
</dbReference>
<evidence type="ECO:0000256" key="4">
    <source>
        <dbReference type="HAMAP-Rule" id="MF_01812"/>
    </source>
</evidence>
<feature type="domain" description="N-acetyltransferase" evidence="5">
    <location>
        <begin position="6"/>
        <end position="152"/>
    </location>
</feature>
<dbReference type="HAMAP" id="MF_01812">
    <property type="entry name" value="Eis"/>
    <property type="match status" value="1"/>
</dbReference>
<proteinExistence type="inferred from homology"/>
<feature type="binding site" evidence="4">
    <location>
        <begin position="84"/>
        <end position="86"/>
    </location>
    <ligand>
        <name>acetyl-CoA</name>
        <dbReference type="ChEBI" id="CHEBI:57288"/>
    </ligand>
</feature>
<comment type="caution">
    <text evidence="6">The sequence shown here is derived from an EMBL/GenBank/DDBJ whole genome shotgun (WGS) entry which is preliminary data.</text>
</comment>
<dbReference type="InterPro" id="IPR051554">
    <property type="entry name" value="Acetyltransferase_Eis"/>
</dbReference>
<dbReference type="Gene3D" id="3.30.1050.10">
    <property type="entry name" value="SCP2 sterol-binding domain"/>
    <property type="match status" value="1"/>
</dbReference>
<dbReference type="RefSeq" id="WP_116177568.1">
    <property type="nucleotide sequence ID" value="NZ_CP144375.1"/>
</dbReference>
<dbReference type="InterPro" id="IPR041380">
    <property type="entry name" value="Acetyltransf_17"/>
</dbReference>
<dbReference type="InterPro" id="IPR016181">
    <property type="entry name" value="Acyl_CoA_acyltransferase"/>
</dbReference>
<dbReference type="GO" id="GO:0034069">
    <property type="term" value="F:aminoglycoside N-acetyltransferase activity"/>
    <property type="evidence" value="ECO:0007669"/>
    <property type="project" value="TreeGrafter"/>
</dbReference>
<dbReference type="InterPro" id="IPR022902">
    <property type="entry name" value="NAcTrfase_Eis"/>
</dbReference>
<name>A0A3E0HD53_9PSEU</name>
<reference evidence="6 7" key="1">
    <citation type="submission" date="2018-08" db="EMBL/GenBank/DDBJ databases">
        <title>Genomic Encyclopedia of Archaeal and Bacterial Type Strains, Phase II (KMG-II): from individual species to whole genera.</title>
        <authorList>
            <person name="Goeker M."/>
        </authorList>
    </citation>
    <scope>NUCLEOTIDE SEQUENCE [LARGE SCALE GENOMIC DNA]</scope>
    <source>
        <strain evidence="6 7">DSM 45791</strain>
    </source>
</reference>
<keyword evidence="7" id="KW-1185">Reference proteome</keyword>
<feature type="active site" description="Proton acceptor; via carboxylate" evidence="4">
    <location>
        <position position="407"/>
    </location>
</feature>
<keyword evidence="2 4" id="KW-0808">Transferase</keyword>
<organism evidence="6 7">
    <name type="scientific">Kutzneria buriramensis</name>
    <dbReference type="NCBI Taxonomy" id="1045776"/>
    <lineage>
        <taxon>Bacteria</taxon>
        <taxon>Bacillati</taxon>
        <taxon>Actinomycetota</taxon>
        <taxon>Actinomycetes</taxon>
        <taxon>Pseudonocardiales</taxon>
        <taxon>Pseudonocardiaceae</taxon>
        <taxon>Kutzneria</taxon>
    </lineage>
</organism>
<dbReference type="InterPro" id="IPR036527">
    <property type="entry name" value="SCP2_sterol-bd_dom_sf"/>
</dbReference>
<dbReference type="InterPro" id="IPR025559">
    <property type="entry name" value="Eis_dom"/>
</dbReference>
<evidence type="ECO:0000259" key="5">
    <source>
        <dbReference type="PROSITE" id="PS51186"/>
    </source>
</evidence>
<dbReference type="Pfam" id="PF13530">
    <property type="entry name" value="SCP2_2"/>
    <property type="match status" value="1"/>
</dbReference>